<protein>
    <submittedName>
        <fullName evidence="11">Insulinase family protein</fullName>
    </submittedName>
</protein>
<name>A0A9D1GMJ0_9BACT</name>
<evidence type="ECO:0000313" key="12">
    <source>
        <dbReference type="Proteomes" id="UP000886881"/>
    </source>
</evidence>
<dbReference type="InterPro" id="IPR050626">
    <property type="entry name" value="Peptidase_M16"/>
</dbReference>
<evidence type="ECO:0000256" key="1">
    <source>
        <dbReference type="ARBA" id="ARBA00001947"/>
    </source>
</evidence>
<dbReference type="GO" id="GO:0046872">
    <property type="term" value="F:metal ion binding"/>
    <property type="evidence" value="ECO:0007669"/>
    <property type="project" value="UniProtKB-KW"/>
</dbReference>
<dbReference type="GO" id="GO:0004222">
    <property type="term" value="F:metalloendopeptidase activity"/>
    <property type="evidence" value="ECO:0007669"/>
    <property type="project" value="InterPro"/>
</dbReference>
<dbReference type="Pfam" id="PF00675">
    <property type="entry name" value="Peptidase_M16"/>
    <property type="match status" value="1"/>
</dbReference>
<keyword evidence="4" id="KW-0479">Metal-binding</keyword>
<evidence type="ECO:0000256" key="3">
    <source>
        <dbReference type="ARBA" id="ARBA00022670"/>
    </source>
</evidence>
<dbReference type="Proteomes" id="UP000886881">
    <property type="component" value="Unassembled WGS sequence"/>
</dbReference>
<proteinExistence type="inferred from homology"/>
<keyword evidence="5" id="KW-0378">Hydrolase</keyword>
<accession>A0A9D1GMJ0</accession>
<dbReference type="PANTHER" id="PTHR43690">
    <property type="entry name" value="NARDILYSIN"/>
    <property type="match status" value="1"/>
</dbReference>
<dbReference type="SUPFAM" id="SSF63411">
    <property type="entry name" value="LuxS/MPP-like metallohydrolase"/>
    <property type="match status" value="3"/>
</dbReference>
<feature type="non-terminal residue" evidence="11">
    <location>
        <position position="778"/>
    </location>
</feature>
<evidence type="ECO:0000313" key="11">
    <source>
        <dbReference type="EMBL" id="HIT46611.1"/>
    </source>
</evidence>
<organism evidence="11 12">
    <name type="scientific">Candidatus Cryptobacteroides merdipullorum</name>
    <dbReference type="NCBI Taxonomy" id="2840771"/>
    <lineage>
        <taxon>Bacteria</taxon>
        <taxon>Pseudomonadati</taxon>
        <taxon>Bacteroidota</taxon>
        <taxon>Bacteroidia</taxon>
        <taxon>Bacteroidales</taxon>
        <taxon>Candidatus Cryptobacteroides</taxon>
    </lineage>
</organism>
<evidence type="ECO:0000256" key="2">
    <source>
        <dbReference type="ARBA" id="ARBA00007261"/>
    </source>
</evidence>
<dbReference type="PANTHER" id="PTHR43690:SF34">
    <property type="entry name" value="ZINC PROTEASE PQQL-LIKE"/>
    <property type="match status" value="1"/>
</dbReference>
<keyword evidence="3" id="KW-0645">Protease</keyword>
<keyword evidence="6" id="KW-0862">Zinc</keyword>
<dbReference type="InterPro" id="IPR011249">
    <property type="entry name" value="Metalloenz_LuxS/M16"/>
</dbReference>
<evidence type="ECO:0000256" key="5">
    <source>
        <dbReference type="ARBA" id="ARBA00022801"/>
    </source>
</evidence>
<sequence>MTALLGAVILGYGQQLPQLPNDPETRVGKLENGMTYYIRHNDKPADRAEFYLATNVGAIQETPDQDGLAHFLEHMCFNGTKNFPGKGILNWLQSIGASFGGNVNASTGVEQTIYMLNNIPLVRPTVVDTCLLIMHDYSHFVTCDPVEIDNERGVILEEKRSRNNAGWRMMEASRPYLYGDSKYATCSIIGSEENLRNFKPESLVNFYHTWYRPDLQALIVVGDIDVDEVEAKIKSTFADIPAAENPKPKDVITIPGNEEPVIGILTDPENTTVSYEVYWKTEPTPEELNSTSLGLMEDILESIISTVMNERFAEISAAPDAPFIAAGFGMGGLTETCDVIFGQAVCKEDNSLGGFEAMLTEIEKMKRYGFTDNEVERAKTELLSQYESAMKKADSRKNDEFVYPLIYNFFDNEPYMDPATEYEYASAVMQQIPAQLINQALTQLITPENMVVLYTAPEREGLTHPTEAEIMNVISTVESAEIERPAGEDVPEAFLDAAALKGSKVKSTSEGLYGSTVVKLANGVKVIMLPTDYEQDRISFDIFKKGGQSLISDEDLYSFDSNIWALYQQNTGVSDFSATTVMKMLSGKQLSVNPYIDSYRHGVSGNSTAKDLETALQIAYLYFADPRFDQNEYDQGINQLKAVLPNLESTPDWKLNEKLYETAYDSPRRFMIDDEVISKASLATLEKNYRNLFKDAGGATMIMVGDFDVESALPLVQKYIGSIASGKKGFDWKYRGDGLVSGRKVNDFTADMETPMVTVLQVYSMEAPYSTEEVVNLS</sequence>
<reference evidence="11" key="2">
    <citation type="journal article" date="2021" name="PeerJ">
        <title>Extensive microbial diversity within the chicken gut microbiome revealed by metagenomics and culture.</title>
        <authorList>
            <person name="Gilroy R."/>
            <person name="Ravi A."/>
            <person name="Getino M."/>
            <person name="Pursley I."/>
            <person name="Horton D.L."/>
            <person name="Alikhan N.F."/>
            <person name="Baker D."/>
            <person name="Gharbi K."/>
            <person name="Hall N."/>
            <person name="Watson M."/>
            <person name="Adriaenssens E.M."/>
            <person name="Foster-Nyarko E."/>
            <person name="Jarju S."/>
            <person name="Secka A."/>
            <person name="Antonio M."/>
            <person name="Oren A."/>
            <person name="Chaudhuri R.R."/>
            <person name="La Ragione R."/>
            <person name="Hildebrand F."/>
            <person name="Pallen M.J."/>
        </authorList>
    </citation>
    <scope>NUCLEOTIDE SEQUENCE</scope>
    <source>
        <strain evidence="11">ChiHecec2B26-709</strain>
    </source>
</reference>
<evidence type="ECO:0000256" key="8">
    <source>
        <dbReference type="RuleBase" id="RU004447"/>
    </source>
</evidence>
<dbReference type="Gene3D" id="3.30.830.10">
    <property type="entry name" value="Metalloenzyme, LuxS/M16 peptidase-like"/>
    <property type="match status" value="3"/>
</dbReference>
<evidence type="ECO:0000259" key="10">
    <source>
        <dbReference type="Pfam" id="PF05193"/>
    </source>
</evidence>
<reference evidence="11" key="1">
    <citation type="submission" date="2020-10" db="EMBL/GenBank/DDBJ databases">
        <authorList>
            <person name="Gilroy R."/>
        </authorList>
    </citation>
    <scope>NUCLEOTIDE SEQUENCE</scope>
    <source>
        <strain evidence="11">ChiHecec2B26-709</strain>
    </source>
</reference>
<dbReference type="EMBL" id="DVLC01000040">
    <property type="protein sequence ID" value="HIT46611.1"/>
    <property type="molecule type" value="Genomic_DNA"/>
</dbReference>
<dbReference type="PROSITE" id="PS00143">
    <property type="entry name" value="INSULINASE"/>
    <property type="match status" value="1"/>
</dbReference>
<dbReference type="GO" id="GO:0006508">
    <property type="term" value="P:proteolysis"/>
    <property type="evidence" value="ECO:0007669"/>
    <property type="project" value="UniProtKB-KW"/>
</dbReference>
<comment type="caution">
    <text evidence="11">The sequence shown here is derived from an EMBL/GenBank/DDBJ whole genome shotgun (WGS) entry which is preliminary data.</text>
</comment>
<keyword evidence="7" id="KW-0482">Metalloprotease</keyword>
<dbReference type="InterPro" id="IPR011765">
    <property type="entry name" value="Pept_M16_N"/>
</dbReference>
<evidence type="ECO:0000256" key="4">
    <source>
        <dbReference type="ARBA" id="ARBA00022723"/>
    </source>
</evidence>
<dbReference type="Pfam" id="PF05193">
    <property type="entry name" value="Peptidase_M16_C"/>
    <property type="match status" value="1"/>
</dbReference>
<comment type="similarity">
    <text evidence="2 8">Belongs to the peptidase M16 family.</text>
</comment>
<feature type="domain" description="Peptidase M16 C-terminal" evidence="10">
    <location>
        <begin position="198"/>
        <end position="382"/>
    </location>
</feature>
<feature type="domain" description="Peptidase M16 N-terminal" evidence="9">
    <location>
        <begin position="40"/>
        <end position="159"/>
    </location>
</feature>
<dbReference type="InterPro" id="IPR007863">
    <property type="entry name" value="Peptidase_M16_C"/>
</dbReference>
<evidence type="ECO:0000256" key="7">
    <source>
        <dbReference type="ARBA" id="ARBA00023049"/>
    </source>
</evidence>
<dbReference type="AlphaFoldDB" id="A0A9D1GMJ0"/>
<dbReference type="InterPro" id="IPR001431">
    <property type="entry name" value="Pept_M16_Zn_BS"/>
</dbReference>
<comment type="cofactor">
    <cofactor evidence="1">
        <name>Zn(2+)</name>
        <dbReference type="ChEBI" id="CHEBI:29105"/>
    </cofactor>
</comment>
<evidence type="ECO:0000259" key="9">
    <source>
        <dbReference type="Pfam" id="PF00675"/>
    </source>
</evidence>
<evidence type="ECO:0000256" key="6">
    <source>
        <dbReference type="ARBA" id="ARBA00022833"/>
    </source>
</evidence>
<gene>
    <name evidence="11" type="ORF">IAC35_01985</name>
</gene>